<feature type="compositionally biased region" description="Basic and acidic residues" evidence="1">
    <location>
        <begin position="40"/>
        <end position="49"/>
    </location>
</feature>
<evidence type="ECO:0000259" key="2">
    <source>
        <dbReference type="Pfam" id="PF13676"/>
    </source>
</evidence>
<keyword evidence="4" id="KW-1185">Reference proteome</keyword>
<feature type="domain" description="TIR" evidence="2">
    <location>
        <begin position="409"/>
        <end position="525"/>
    </location>
</feature>
<dbReference type="SUPFAM" id="SSF47769">
    <property type="entry name" value="SAM/Pointed domain"/>
    <property type="match status" value="1"/>
</dbReference>
<proteinExistence type="predicted"/>
<dbReference type="InterPro" id="IPR013761">
    <property type="entry name" value="SAM/pointed_sf"/>
</dbReference>
<dbReference type="Gene3D" id="1.10.150.50">
    <property type="entry name" value="Transcription Factor, Ets-1"/>
    <property type="match status" value="1"/>
</dbReference>
<evidence type="ECO:0000313" key="3">
    <source>
        <dbReference type="EMBL" id="KAJ8047378.1"/>
    </source>
</evidence>
<dbReference type="EMBL" id="JAIZAY010000002">
    <property type="protein sequence ID" value="KAJ8047378.1"/>
    <property type="molecule type" value="Genomic_DNA"/>
</dbReference>
<dbReference type="SMART" id="SM00185">
    <property type="entry name" value="ARM"/>
    <property type="match status" value="1"/>
</dbReference>
<dbReference type="InterPro" id="IPR000225">
    <property type="entry name" value="Armadillo"/>
</dbReference>
<dbReference type="PANTHER" id="PTHR46270:SF2">
    <property type="entry name" value="TIR DOMAIN-CONTAINING PROTEIN"/>
    <property type="match status" value="1"/>
</dbReference>
<dbReference type="SUPFAM" id="SSF48371">
    <property type="entry name" value="ARM repeat"/>
    <property type="match status" value="1"/>
</dbReference>
<gene>
    <name evidence="3" type="ORF">HOLleu_06362</name>
</gene>
<dbReference type="SUPFAM" id="SSF52200">
    <property type="entry name" value="Toll/Interleukin receptor TIR domain"/>
    <property type="match status" value="1"/>
</dbReference>
<comment type="caution">
    <text evidence="3">The sequence shown here is derived from an EMBL/GenBank/DDBJ whole genome shotgun (WGS) entry which is preliminary data.</text>
</comment>
<dbReference type="InterPro" id="IPR035897">
    <property type="entry name" value="Toll_tir_struct_dom_sf"/>
</dbReference>
<feature type="compositionally biased region" description="Basic residues" evidence="1">
    <location>
        <begin position="1"/>
        <end position="12"/>
    </location>
</feature>
<feature type="region of interest" description="Disordered" evidence="1">
    <location>
        <begin position="1"/>
        <end position="60"/>
    </location>
</feature>
<organism evidence="3 4">
    <name type="scientific">Holothuria leucospilota</name>
    <name type="common">Black long sea cucumber</name>
    <name type="synonym">Mertensiothuria leucospilota</name>
    <dbReference type="NCBI Taxonomy" id="206669"/>
    <lineage>
        <taxon>Eukaryota</taxon>
        <taxon>Metazoa</taxon>
        <taxon>Echinodermata</taxon>
        <taxon>Eleutherozoa</taxon>
        <taxon>Echinozoa</taxon>
        <taxon>Holothuroidea</taxon>
        <taxon>Aspidochirotacea</taxon>
        <taxon>Aspidochirotida</taxon>
        <taxon>Holothuriidae</taxon>
        <taxon>Holothuria</taxon>
    </lineage>
</organism>
<dbReference type="GO" id="GO:0007165">
    <property type="term" value="P:signal transduction"/>
    <property type="evidence" value="ECO:0007669"/>
    <property type="project" value="InterPro"/>
</dbReference>
<dbReference type="AlphaFoldDB" id="A0A9Q1CMC3"/>
<feature type="compositionally biased region" description="Low complexity" evidence="1">
    <location>
        <begin position="27"/>
        <end position="36"/>
    </location>
</feature>
<evidence type="ECO:0000256" key="1">
    <source>
        <dbReference type="SAM" id="MobiDB-lite"/>
    </source>
</evidence>
<reference evidence="3" key="1">
    <citation type="submission" date="2021-10" db="EMBL/GenBank/DDBJ databases">
        <title>Tropical sea cucumber genome reveals ecological adaptation and Cuvierian tubules defense mechanism.</title>
        <authorList>
            <person name="Chen T."/>
        </authorList>
    </citation>
    <scope>NUCLEOTIDE SEQUENCE</scope>
    <source>
        <strain evidence="3">Nanhai2018</strain>
        <tissue evidence="3">Muscle</tissue>
    </source>
</reference>
<sequence length="643" mass="72932">MGNRNSRQRHTKPNSTSKLTTRRTRLRTTAPTTTTFTKRKTVDQQERLSSHSNMDPTKGDVNLENIKPLISKIKELTSANDFDVSTELCELLSDLLAVSEVDMSENNNQLITTINSLNSAYILVRIVSILSGRGTLSQESEQCLRTTYYCIYNLSDKREFARSAANTCIITKCMENLKAKEKYISEDQSDKNSLDVIDYSLGIIYNISKEENIESLFDNDMSILQIYTKSENEDFVAMSVMILVHLSNGEAEKIQDEKETTVYLIRLLQRATNEEDRRAIGYSSTELIEGLARLALNDNNKLTVAEEGGISLLMKLVLSHREEEQVAAAQCLWTLAFLDSIQKDLQPRKEKLQALSKSCHNKVLRKSLEGILLTIAKSDGTTKGRARRKYDRVHVPILNTDKNCEDGHIMISYAWDGGYGQIAATKIAANLKSRGLKVWIDTDEMKGSFLDAMAQAVNDSYAFVLCASDKYRTSNNCRLEASSAHLQHKLIIPVVVGSSIHSKNDWLMLLCADKLYVDFTDESKFHLKCKELVQQIVRLSKEVDHMDAVAENVRGTTSPPKAIGSVAKWSPCDVKKWLRDQALQCFEDEFEDFDGRALIRLKKIQSDAPEFFYRYFCERTDGREKRKLIDVLRLIEAIESLML</sequence>
<dbReference type="OrthoDB" id="9978456at2759"/>
<dbReference type="PANTHER" id="PTHR46270">
    <property type="entry name" value="ARMADILLO-TYPE FOLD-RELATED"/>
    <property type="match status" value="1"/>
</dbReference>
<accession>A0A9Q1CMC3</accession>
<dbReference type="Gene3D" id="3.40.50.10140">
    <property type="entry name" value="Toll/interleukin-1 receptor homology (TIR) domain"/>
    <property type="match status" value="1"/>
</dbReference>
<dbReference type="Pfam" id="PF13676">
    <property type="entry name" value="TIR_2"/>
    <property type="match status" value="1"/>
</dbReference>
<dbReference type="InterPro" id="IPR011989">
    <property type="entry name" value="ARM-like"/>
</dbReference>
<dbReference type="Proteomes" id="UP001152320">
    <property type="component" value="Chromosome 2"/>
</dbReference>
<dbReference type="InterPro" id="IPR016024">
    <property type="entry name" value="ARM-type_fold"/>
</dbReference>
<evidence type="ECO:0000313" key="4">
    <source>
        <dbReference type="Proteomes" id="UP001152320"/>
    </source>
</evidence>
<dbReference type="Gene3D" id="1.25.10.10">
    <property type="entry name" value="Leucine-rich Repeat Variant"/>
    <property type="match status" value="1"/>
</dbReference>
<name>A0A9Q1CMC3_HOLLE</name>
<dbReference type="InterPro" id="IPR000157">
    <property type="entry name" value="TIR_dom"/>
</dbReference>
<protein>
    <recommendedName>
        <fullName evidence="2">TIR domain-containing protein</fullName>
    </recommendedName>
</protein>